<evidence type="ECO:0000313" key="2">
    <source>
        <dbReference type="Proteomes" id="UP000278843"/>
    </source>
</evidence>
<sequence length="94" mass="10952">MFSVFYFVEMDQQFIVKKVHFFLEIELKLWYSYKQLNSPLILSREIGKEQSKNDGWSVTSASCFSLSLFSEVSLQKEAFLMFLGGLDEDKGSCR</sequence>
<name>A0A428HKQ9_STRCR</name>
<organism evidence="1 2">
    <name type="scientific">Streptococcus cristatus</name>
    <dbReference type="NCBI Taxonomy" id="45634"/>
    <lineage>
        <taxon>Bacteria</taxon>
        <taxon>Bacillati</taxon>
        <taxon>Bacillota</taxon>
        <taxon>Bacilli</taxon>
        <taxon>Lactobacillales</taxon>
        <taxon>Streptococcaceae</taxon>
        <taxon>Streptococcus</taxon>
    </lineage>
</organism>
<dbReference type="AlphaFoldDB" id="A0A428HKQ9"/>
<reference evidence="1 2" key="1">
    <citation type="submission" date="2018-11" db="EMBL/GenBank/DDBJ databases">
        <title>Species Designations Belie Phenotypic and Genotypic Heterogeneity in Oral Streptococci.</title>
        <authorList>
            <person name="Velsko I."/>
        </authorList>
    </citation>
    <scope>NUCLEOTIDE SEQUENCE [LARGE SCALE GENOMIC DNA]</scope>
    <source>
        <strain evidence="1 2">BCC13</strain>
    </source>
</reference>
<evidence type="ECO:0000313" key="1">
    <source>
        <dbReference type="EMBL" id="RSJ96372.1"/>
    </source>
</evidence>
<proteinExistence type="predicted"/>
<comment type="caution">
    <text evidence="1">The sequence shown here is derived from an EMBL/GenBank/DDBJ whole genome shotgun (WGS) entry which is preliminary data.</text>
</comment>
<gene>
    <name evidence="1" type="ORF">D8790_05515</name>
</gene>
<dbReference type="Proteomes" id="UP000278843">
    <property type="component" value="Unassembled WGS sequence"/>
</dbReference>
<protein>
    <submittedName>
        <fullName evidence="1">Uncharacterized protein</fullName>
    </submittedName>
</protein>
<accession>A0A428HKQ9</accession>
<dbReference type="EMBL" id="RJPU01000002">
    <property type="protein sequence ID" value="RSJ96372.1"/>
    <property type="molecule type" value="Genomic_DNA"/>
</dbReference>